<organism evidence="1 2">
    <name type="scientific">Lujinxingia vulgaris</name>
    <dbReference type="NCBI Taxonomy" id="2600176"/>
    <lineage>
        <taxon>Bacteria</taxon>
        <taxon>Deltaproteobacteria</taxon>
        <taxon>Bradymonadales</taxon>
        <taxon>Lujinxingiaceae</taxon>
        <taxon>Lujinxingia</taxon>
    </lineage>
</organism>
<reference evidence="1 2" key="1">
    <citation type="submission" date="2019-08" db="EMBL/GenBank/DDBJ databases">
        <title>Bradymonadales sp. TMQ2.</title>
        <authorList>
            <person name="Liang Q."/>
        </authorList>
    </citation>
    <scope>NUCLEOTIDE SEQUENCE [LARGE SCALE GENOMIC DNA]</scope>
    <source>
        <strain evidence="1 2">TMQ2</strain>
    </source>
</reference>
<proteinExistence type="predicted"/>
<gene>
    <name evidence="1" type="ORF">FRC96_15395</name>
</gene>
<accession>A0A5C6X436</accession>
<evidence type="ECO:0000313" key="1">
    <source>
        <dbReference type="EMBL" id="TXD33848.1"/>
    </source>
</evidence>
<evidence type="ECO:0000313" key="2">
    <source>
        <dbReference type="Proteomes" id="UP000321046"/>
    </source>
</evidence>
<name>A0A5C6X436_9DELT</name>
<dbReference type="RefSeq" id="WP_146975705.1">
    <property type="nucleotide sequence ID" value="NZ_VOSL01000059.1"/>
</dbReference>
<dbReference type="Proteomes" id="UP000321046">
    <property type="component" value="Unassembled WGS sequence"/>
</dbReference>
<dbReference type="AlphaFoldDB" id="A0A5C6X436"/>
<protein>
    <submittedName>
        <fullName evidence="1">Uncharacterized protein</fullName>
    </submittedName>
</protein>
<dbReference type="EMBL" id="VOSL01000059">
    <property type="protein sequence ID" value="TXD33848.1"/>
    <property type="molecule type" value="Genomic_DNA"/>
</dbReference>
<sequence>MPLPYVAWLVLYEAHSHRPTDVRTANSGVIMIDVTSLAQSSIEASRNQRHGHPGFRRSVRAVRDGELKDAAAELEGLDDPALVLATMFPERLAIAEGHKSLEILAQPLLEEVPVGALDSGWIAGRFDDAWGAETAAHVAPDRTGRRGEALRLRRVRPPSSAHISTETRKVP</sequence>
<comment type="caution">
    <text evidence="1">The sequence shown here is derived from an EMBL/GenBank/DDBJ whole genome shotgun (WGS) entry which is preliminary data.</text>
</comment>